<evidence type="ECO:0008006" key="4">
    <source>
        <dbReference type="Google" id="ProtNLM"/>
    </source>
</evidence>
<dbReference type="RefSeq" id="WP_378287601.1">
    <property type="nucleotide sequence ID" value="NZ_JBHSON010000073.1"/>
</dbReference>
<gene>
    <name evidence="2" type="ORF">ACFPZN_39125</name>
</gene>
<evidence type="ECO:0000313" key="2">
    <source>
        <dbReference type="EMBL" id="MFC5751664.1"/>
    </source>
</evidence>
<name>A0ABW1AC12_9ACTN</name>
<organism evidence="2 3">
    <name type="scientific">Actinomadura rugatobispora</name>
    <dbReference type="NCBI Taxonomy" id="1994"/>
    <lineage>
        <taxon>Bacteria</taxon>
        <taxon>Bacillati</taxon>
        <taxon>Actinomycetota</taxon>
        <taxon>Actinomycetes</taxon>
        <taxon>Streptosporangiales</taxon>
        <taxon>Thermomonosporaceae</taxon>
        <taxon>Actinomadura</taxon>
    </lineage>
</organism>
<dbReference type="InterPro" id="IPR029787">
    <property type="entry name" value="Nucleotide_cyclase"/>
</dbReference>
<evidence type="ECO:0000313" key="3">
    <source>
        <dbReference type="Proteomes" id="UP001596074"/>
    </source>
</evidence>
<comment type="caution">
    <text evidence="2">The sequence shown here is derived from an EMBL/GenBank/DDBJ whole genome shotgun (WGS) entry which is preliminary data.</text>
</comment>
<protein>
    <recommendedName>
        <fullName evidence="4">Guanylate cyclase domain-containing protein</fullName>
    </recommendedName>
</protein>
<accession>A0ABW1AC12</accession>
<dbReference type="Gene3D" id="3.30.70.1230">
    <property type="entry name" value="Nucleotide cyclase"/>
    <property type="match status" value="1"/>
</dbReference>
<sequence>MTIAEVTSLDVPPPAGRARTARAAGARREPVPAPCLPVHRAIVALDMEKSTLRTNPVKEELRRRTYLVLDEALRKAGIREQHLDRLTDRGDGVLALVRPVDEVPKTLLLNAFTPVLCSLLEDWNAGVTGDPARLLRLRMVIHAGEVHDDGQGFFGEDLDVAFRLLDAPRVKRTLARADGALAVVVSDEIYRSIVLHGYGGIDAGGYDTGVRVRVRGRQRHGWVHVPGPPVPQT</sequence>
<keyword evidence="3" id="KW-1185">Reference proteome</keyword>
<dbReference type="Proteomes" id="UP001596074">
    <property type="component" value="Unassembled WGS sequence"/>
</dbReference>
<feature type="region of interest" description="Disordered" evidence="1">
    <location>
        <begin position="1"/>
        <end position="29"/>
    </location>
</feature>
<reference evidence="3" key="1">
    <citation type="journal article" date="2019" name="Int. J. Syst. Evol. Microbiol.">
        <title>The Global Catalogue of Microorganisms (GCM) 10K type strain sequencing project: providing services to taxonomists for standard genome sequencing and annotation.</title>
        <authorList>
            <consortium name="The Broad Institute Genomics Platform"/>
            <consortium name="The Broad Institute Genome Sequencing Center for Infectious Disease"/>
            <person name="Wu L."/>
            <person name="Ma J."/>
        </authorList>
    </citation>
    <scope>NUCLEOTIDE SEQUENCE [LARGE SCALE GENOMIC DNA]</scope>
    <source>
        <strain evidence="3">KCTC 42087</strain>
    </source>
</reference>
<dbReference type="EMBL" id="JBHSON010000073">
    <property type="protein sequence ID" value="MFC5751664.1"/>
    <property type="molecule type" value="Genomic_DNA"/>
</dbReference>
<evidence type="ECO:0000256" key="1">
    <source>
        <dbReference type="SAM" id="MobiDB-lite"/>
    </source>
</evidence>
<proteinExistence type="predicted"/>